<dbReference type="InterPro" id="IPR046335">
    <property type="entry name" value="LacI/GalR-like_sensor"/>
</dbReference>
<feature type="domain" description="HTH araC/xylS-type" evidence="4">
    <location>
        <begin position="283"/>
        <end position="381"/>
    </location>
</feature>
<name>A0ABW5E0N6_9BACT</name>
<dbReference type="EMBL" id="JBHUJC010000018">
    <property type="protein sequence ID" value="MFD2276068.1"/>
    <property type="molecule type" value="Genomic_DNA"/>
</dbReference>
<evidence type="ECO:0000259" key="4">
    <source>
        <dbReference type="PROSITE" id="PS01124"/>
    </source>
</evidence>
<dbReference type="Gene3D" id="3.40.50.2300">
    <property type="match status" value="2"/>
</dbReference>
<dbReference type="InterPro" id="IPR009057">
    <property type="entry name" value="Homeodomain-like_sf"/>
</dbReference>
<dbReference type="SUPFAM" id="SSF46689">
    <property type="entry name" value="Homeodomain-like"/>
    <property type="match status" value="1"/>
</dbReference>
<dbReference type="CDD" id="cd01543">
    <property type="entry name" value="PBP1_XylR"/>
    <property type="match status" value="1"/>
</dbReference>
<accession>A0ABW5E0N6</accession>
<dbReference type="Proteomes" id="UP001597297">
    <property type="component" value="Unassembled WGS sequence"/>
</dbReference>
<dbReference type="SMART" id="SM00342">
    <property type="entry name" value="HTH_ARAC"/>
    <property type="match status" value="1"/>
</dbReference>
<organism evidence="5 6">
    <name type="scientific">Rubritalea spongiae</name>
    <dbReference type="NCBI Taxonomy" id="430797"/>
    <lineage>
        <taxon>Bacteria</taxon>
        <taxon>Pseudomonadati</taxon>
        <taxon>Verrucomicrobiota</taxon>
        <taxon>Verrucomicrobiia</taxon>
        <taxon>Verrucomicrobiales</taxon>
        <taxon>Rubritaleaceae</taxon>
        <taxon>Rubritalea</taxon>
    </lineage>
</organism>
<dbReference type="RefSeq" id="WP_377136813.1">
    <property type="nucleotide sequence ID" value="NZ_JBHUJC010000018.1"/>
</dbReference>
<evidence type="ECO:0000256" key="3">
    <source>
        <dbReference type="ARBA" id="ARBA00023163"/>
    </source>
</evidence>
<evidence type="ECO:0000313" key="6">
    <source>
        <dbReference type="Proteomes" id="UP001597297"/>
    </source>
</evidence>
<gene>
    <name evidence="5" type="ORF">ACFSQZ_06285</name>
</gene>
<dbReference type="Pfam" id="PF13377">
    <property type="entry name" value="Peripla_BP_3"/>
    <property type="match status" value="1"/>
</dbReference>
<evidence type="ECO:0000256" key="1">
    <source>
        <dbReference type="ARBA" id="ARBA00023015"/>
    </source>
</evidence>
<keyword evidence="2" id="KW-0238">DNA-binding</keyword>
<dbReference type="PROSITE" id="PS00041">
    <property type="entry name" value="HTH_ARAC_FAMILY_1"/>
    <property type="match status" value="1"/>
</dbReference>
<dbReference type="PROSITE" id="PS01124">
    <property type="entry name" value="HTH_ARAC_FAMILY_2"/>
    <property type="match status" value="1"/>
</dbReference>
<keyword evidence="3" id="KW-0804">Transcription</keyword>
<keyword evidence="6" id="KW-1185">Reference proteome</keyword>
<dbReference type="InterPro" id="IPR018060">
    <property type="entry name" value="HTH_AraC"/>
</dbReference>
<dbReference type="Gene3D" id="1.10.10.60">
    <property type="entry name" value="Homeodomain-like"/>
    <property type="match status" value="1"/>
</dbReference>
<dbReference type="PANTHER" id="PTHR30146:SF24">
    <property type="entry name" value="XYLOSE OPERON REGULATORY PROTEIN"/>
    <property type="match status" value="1"/>
</dbReference>
<proteinExistence type="predicted"/>
<keyword evidence="1" id="KW-0805">Transcription regulation</keyword>
<dbReference type="Pfam" id="PF12833">
    <property type="entry name" value="HTH_18"/>
    <property type="match status" value="1"/>
</dbReference>
<evidence type="ECO:0000256" key="2">
    <source>
        <dbReference type="ARBA" id="ARBA00023125"/>
    </source>
</evidence>
<dbReference type="PANTHER" id="PTHR30146">
    <property type="entry name" value="LACI-RELATED TRANSCRIPTIONAL REPRESSOR"/>
    <property type="match status" value="1"/>
</dbReference>
<evidence type="ECO:0000313" key="5">
    <source>
        <dbReference type="EMBL" id="MFD2276068.1"/>
    </source>
</evidence>
<dbReference type="SUPFAM" id="SSF53822">
    <property type="entry name" value="Periplasmic binding protein-like I"/>
    <property type="match status" value="1"/>
</dbReference>
<dbReference type="InterPro" id="IPR028082">
    <property type="entry name" value="Peripla_BP_I"/>
</dbReference>
<dbReference type="InterPro" id="IPR018062">
    <property type="entry name" value="HTH_AraC-typ_CS"/>
</dbReference>
<reference evidence="6" key="1">
    <citation type="journal article" date="2019" name="Int. J. Syst. Evol. Microbiol.">
        <title>The Global Catalogue of Microorganisms (GCM) 10K type strain sequencing project: providing services to taxonomists for standard genome sequencing and annotation.</title>
        <authorList>
            <consortium name="The Broad Institute Genomics Platform"/>
            <consortium name="The Broad Institute Genome Sequencing Center for Infectious Disease"/>
            <person name="Wu L."/>
            <person name="Ma J."/>
        </authorList>
    </citation>
    <scope>NUCLEOTIDE SEQUENCE [LARGE SCALE GENOMIC DNA]</scope>
    <source>
        <strain evidence="6">JCM 16545</strain>
    </source>
</reference>
<sequence length="385" mass="43298">MKKLYRVGLFMEKNIGFNRNVIEGIYAFSQRKKNWVFYDASPSVDLVETCKHWKLDAAVCHINTDAVAKAAEELNIPVVNTTDSLVGCKLPLVDVNHFKVGEMAGTYLKSLGVKSFGYLGHATLQYSKQRQSAFLEAVSDVSEAHVCHVGYTPTITTMEEARESRRTMRKWVESLPKPTAVFCSNDIPARDLADVCLELGIAVPKDISILGVDNDFVECRLSRPPLSSIDIPAARVGYTAAEMIDDMLNGKKLRYDGHYTPDPVRVVERESTTLNAVQDENVRKVLDYIDANISEVQKVEQLVALVPLSRRSLELRVQACLGRSLWDIVLEKRINYARVLLQQNELSLQQVSDACGFASSRRFYAIFRKYCGCNPTAFRKMKTLT</sequence>
<protein>
    <submittedName>
        <fullName evidence="5">Substrate-binding domain-containing protein</fullName>
    </submittedName>
</protein>
<comment type="caution">
    <text evidence="5">The sequence shown here is derived from an EMBL/GenBank/DDBJ whole genome shotgun (WGS) entry which is preliminary data.</text>
</comment>